<reference evidence="2" key="1">
    <citation type="submission" date="2022-11" db="EMBL/GenBank/DDBJ databases">
        <title>Lysinibacillus irui.</title>
        <authorList>
            <person name="Akintayo S.O."/>
        </authorList>
    </citation>
    <scope>NUCLEOTIDE SEQUENCE</scope>
    <source>
        <strain evidence="2">IRB4-01</strain>
    </source>
</reference>
<sequence>MAFIIFGIVLFICIITVTLVLMKKLSNNDIMLDVTATCNGRNEDNQTIMKIYFMYSIGRVASRRREIIGSIEWSEGWLPVSYNLKENGAYHEERLLFATTEQSYCTFDINAAKAIDEQGRGEGYVVLVLESPTHSNISRAGVVLAVTANMVTYQLSDSTSWHNDVVVN</sequence>
<dbReference type="EMBL" id="CP113527">
    <property type="protein sequence ID" value="WDV08798.1"/>
    <property type="molecule type" value="Genomic_DNA"/>
</dbReference>
<gene>
    <name evidence="2" type="ORF">OU989_10105</name>
</gene>
<dbReference type="KEGG" id="liu:OU989_10105"/>
<evidence type="ECO:0000313" key="3">
    <source>
        <dbReference type="Proteomes" id="UP001219585"/>
    </source>
</evidence>
<evidence type="ECO:0000313" key="2">
    <source>
        <dbReference type="EMBL" id="WDV08798.1"/>
    </source>
</evidence>
<keyword evidence="1" id="KW-0472">Membrane</keyword>
<organism evidence="2 3">
    <name type="scientific">Lysinibacillus irui</name>
    <dbReference type="NCBI Taxonomy" id="2998077"/>
    <lineage>
        <taxon>Bacteria</taxon>
        <taxon>Bacillati</taxon>
        <taxon>Bacillota</taxon>
        <taxon>Bacilli</taxon>
        <taxon>Bacillales</taxon>
        <taxon>Bacillaceae</taxon>
        <taxon>Lysinibacillus</taxon>
    </lineage>
</organism>
<dbReference type="RefSeq" id="WP_274797010.1">
    <property type="nucleotide sequence ID" value="NZ_CP113527.1"/>
</dbReference>
<feature type="transmembrane region" description="Helical" evidence="1">
    <location>
        <begin position="6"/>
        <end position="22"/>
    </location>
</feature>
<keyword evidence="1" id="KW-1133">Transmembrane helix</keyword>
<protein>
    <submittedName>
        <fullName evidence="2">Uncharacterized protein</fullName>
    </submittedName>
</protein>
<keyword evidence="1" id="KW-0812">Transmembrane</keyword>
<accession>A0AAJ5RP06</accession>
<evidence type="ECO:0000256" key="1">
    <source>
        <dbReference type="SAM" id="Phobius"/>
    </source>
</evidence>
<dbReference type="Proteomes" id="UP001219585">
    <property type="component" value="Chromosome"/>
</dbReference>
<proteinExistence type="predicted"/>
<dbReference type="AlphaFoldDB" id="A0AAJ5RP06"/>
<name>A0AAJ5RP06_9BACI</name>